<name>A0A482W834_ASBVE</name>
<keyword evidence="2" id="KW-0090">Biological rhythms</keyword>
<reference evidence="4 5" key="1">
    <citation type="submission" date="2017-03" db="EMBL/GenBank/DDBJ databases">
        <title>Genome of the blue death feigning beetle - Asbolus verrucosus.</title>
        <authorList>
            <person name="Rider S.D."/>
        </authorList>
    </citation>
    <scope>NUCLEOTIDE SEQUENCE [LARGE SCALE GENOMIC DNA]</scope>
    <source>
        <strain evidence="4">Butters</strain>
        <tissue evidence="4">Head and leg muscle</tissue>
    </source>
</reference>
<keyword evidence="5" id="KW-1185">Reference proteome</keyword>
<gene>
    <name evidence="4" type="ORF">BDFB_011016</name>
</gene>
<dbReference type="Gene3D" id="3.15.10.30">
    <property type="entry name" value="Haemolymph juvenile hormone binding protein"/>
    <property type="match status" value="1"/>
</dbReference>
<proteinExistence type="inferred from homology"/>
<dbReference type="SMART" id="SM00700">
    <property type="entry name" value="JHBP"/>
    <property type="match status" value="1"/>
</dbReference>
<comment type="caution">
    <text evidence="4">The sequence shown here is derived from an EMBL/GenBank/DDBJ whole genome shotgun (WGS) entry which is preliminary data.</text>
</comment>
<protein>
    <submittedName>
        <fullName evidence="4">JHBP domain containing protein</fullName>
    </submittedName>
</protein>
<sequence length="229" mass="26218">MFVSAANFHKCNRQQPDWKECAFNAAQHGLTQLNRAYDELNIPSLNPYEVKEVSVAAGSGRSFAVNQHYRNCKVYGLNNANVTTFQFDFEKKTMNLNGLFPEVSIACDYELDGKILVLPVQGKGRSEITFKNGWAAILLSFEEAKKKRRTYLKFTSNEFVMKPELVTFHYDNLFNGDKTLTDNTNKVLNENWEAVFEDSKDDFAGIVEKIFLELINNFFSNVSVEEAFE</sequence>
<dbReference type="GO" id="GO:0005615">
    <property type="term" value="C:extracellular space"/>
    <property type="evidence" value="ECO:0007669"/>
    <property type="project" value="TreeGrafter"/>
</dbReference>
<dbReference type="AlphaFoldDB" id="A0A482W834"/>
<dbReference type="OrthoDB" id="8190514at2759"/>
<dbReference type="GO" id="GO:0007623">
    <property type="term" value="P:circadian rhythm"/>
    <property type="evidence" value="ECO:0007669"/>
    <property type="project" value="UniProtKB-ARBA"/>
</dbReference>
<dbReference type="STRING" id="1661398.A0A482W834"/>
<dbReference type="InterPro" id="IPR038606">
    <property type="entry name" value="To_sf"/>
</dbReference>
<organism evidence="4 5">
    <name type="scientific">Asbolus verrucosus</name>
    <name type="common">Desert ironclad beetle</name>
    <dbReference type="NCBI Taxonomy" id="1661398"/>
    <lineage>
        <taxon>Eukaryota</taxon>
        <taxon>Metazoa</taxon>
        <taxon>Ecdysozoa</taxon>
        <taxon>Arthropoda</taxon>
        <taxon>Hexapoda</taxon>
        <taxon>Insecta</taxon>
        <taxon>Pterygota</taxon>
        <taxon>Neoptera</taxon>
        <taxon>Endopterygota</taxon>
        <taxon>Coleoptera</taxon>
        <taxon>Polyphaga</taxon>
        <taxon>Cucujiformia</taxon>
        <taxon>Tenebrionidae</taxon>
        <taxon>Pimeliinae</taxon>
        <taxon>Asbolus</taxon>
    </lineage>
</organism>
<evidence type="ECO:0000313" key="4">
    <source>
        <dbReference type="EMBL" id="RZC41312.1"/>
    </source>
</evidence>
<evidence type="ECO:0000313" key="5">
    <source>
        <dbReference type="Proteomes" id="UP000292052"/>
    </source>
</evidence>
<comment type="similarity">
    <text evidence="3">Belongs to the TO family.</text>
</comment>
<dbReference type="Proteomes" id="UP000292052">
    <property type="component" value="Unassembled WGS sequence"/>
</dbReference>
<dbReference type="PANTHER" id="PTHR11008">
    <property type="entry name" value="PROTEIN TAKEOUT-LIKE PROTEIN"/>
    <property type="match status" value="1"/>
</dbReference>
<dbReference type="EMBL" id="QDEB01018512">
    <property type="protein sequence ID" value="RZC41312.1"/>
    <property type="molecule type" value="Genomic_DNA"/>
</dbReference>
<dbReference type="InterPro" id="IPR010562">
    <property type="entry name" value="Haemolymph_juvenile_hormone-bd"/>
</dbReference>
<keyword evidence="1" id="KW-0732">Signal</keyword>
<evidence type="ECO:0000256" key="2">
    <source>
        <dbReference type="ARBA" id="ARBA00023108"/>
    </source>
</evidence>
<dbReference type="PANTHER" id="PTHR11008:SF32">
    <property type="entry name" value="CIRCADIAN CLOCK-CONTROLLED PROTEIN DAYWAKE-RELATED"/>
    <property type="match status" value="1"/>
</dbReference>
<evidence type="ECO:0000256" key="3">
    <source>
        <dbReference type="ARBA" id="ARBA00060902"/>
    </source>
</evidence>
<accession>A0A482W834</accession>
<dbReference type="FunFam" id="3.15.10.30:FF:000001">
    <property type="entry name" value="Takeout-like protein 1"/>
    <property type="match status" value="1"/>
</dbReference>
<evidence type="ECO:0000256" key="1">
    <source>
        <dbReference type="ARBA" id="ARBA00022729"/>
    </source>
</evidence>
<dbReference type="Pfam" id="PF06585">
    <property type="entry name" value="JHBP"/>
    <property type="match status" value="1"/>
</dbReference>